<feature type="region of interest" description="Disordered" evidence="3">
    <location>
        <begin position="274"/>
        <end position="295"/>
    </location>
</feature>
<dbReference type="PANTHER" id="PTHR13326:SF19">
    <property type="entry name" value="PSEUDOURIDINE SYNTHASE, PUTATIVE-RELATED"/>
    <property type="match status" value="1"/>
</dbReference>
<dbReference type="PROSITE" id="PS50984">
    <property type="entry name" value="TRUD"/>
    <property type="match status" value="1"/>
</dbReference>
<dbReference type="EMBL" id="JAECZO010000042">
    <property type="protein sequence ID" value="KAK7194786.1"/>
    <property type="molecule type" value="Genomic_DNA"/>
</dbReference>
<accession>A0AAW0ENK2</accession>
<dbReference type="GO" id="GO:0005634">
    <property type="term" value="C:nucleus"/>
    <property type="evidence" value="ECO:0007669"/>
    <property type="project" value="TreeGrafter"/>
</dbReference>
<evidence type="ECO:0000313" key="5">
    <source>
        <dbReference type="EMBL" id="KAK7194786.1"/>
    </source>
</evidence>
<dbReference type="Pfam" id="PF01142">
    <property type="entry name" value="TruD"/>
    <property type="match status" value="1"/>
</dbReference>
<dbReference type="InterPro" id="IPR042214">
    <property type="entry name" value="TruD_catalytic"/>
</dbReference>
<dbReference type="InterPro" id="IPR001656">
    <property type="entry name" value="PsdUridine_synth_TruD"/>
</dbReference>
<dbReference type="GO" id="GO:0003723">
    <property type="term" value="F:RNA binding"/>
    <property type="evidence" value="ECO:0007669"/>
    <property type="project" value="InterPro"/>
</dbReference>
<comment type="similarity">
    <text evidence="1">Belongs to the pseudouridine synthase TruD family.</text>
</comment>
<dbReference type="InterPro" id="IPR011760">
    <property type="entry name" value="PsdUridine_synth_TruD_insert"/>
</dbReference>
<reference evidence="5 6" key="1">
    <citation type="journal article" date="2021" name="MBio">
        <title>A New Model Trypanosomatid, Novymonas esmeraldas: Genomic Perception of Its 'Candidatus Pandoraea novymonadis' Endosymbiont.</title>
        <authorList>
            <person name="Zakharova A."/>
            <person name="Saura A."/>
            <person name="Butenko A."/>
            <person name="Podesvova L."/>
            <person name="Warmusova S."/>
            <person name="Kostygov A.Y."/>
            <person name="Nenarokova A."/>
            <person name="Lukes J."/>
            <person name="Opperdoes F.R."/>
            <person name="Yurchenko V."/>
        </authorList>
    </citation>
    <scope>NUCLEOTIDE SEQUENCE [LARGE SCALE GENOMIC DNA]</scope>
    <source>
        <strain evidence="5 6">E262AT.01</strain>
    </source>
</reference>
<evidence type="ECO:0000313" key="6">
    <source>
        <dbReference type="Proteomes" id="UP001430356"/>
    </source>
</evidence>
<sequence>MHRLCAGRRRGGPVAASARTHAAVHTAGVALVEPGSGDAAVGGSGAVPWREWPTKERLERIDTLAHLLGRYQGRSATDTTTTTTTSPASRGRSAEKKSKLAVLNARAVPTRAPMSPSPAPPAPRRRTGWGGGVTGTAAPLSESAAAMAVAAPSTPLAVVEQRARLWLRRDSREQQRLETAQAARDAEWAALLEHPPALYADEAAVTSRFGMGGFVSPHAPGFTGLFRQRWQDFHVTEMVAEASAAAAAESRGESAVESTTGVLSCGGRPLSRDYSFRVPPLPSSRMGTGEEEGPTRCVDEHSFFQVDVQARVRKLQEEAAAASVECEAVTHAMRHEMQSPPPVTGARDGGDEDEDDATGEVLSTDAVAECCTTSGADADADAERPRYLQCTLHKQHVSHSNALAQIAKTLRIHPRSISVAGIKDYVGDTVQRVRLEHVSPAAALEANRRFRRKGLKMSLSDFSYEAQPLVPGDLFGNHFRVVLRDVSLPRAALADAMATFAEKGFANYYGCQRFSWFGGRKDAAFALLRHNWLAFAFLFLNYTDRDRSLRELLQRPRKYPHPSQDEYRRRVVRRLRQIAVEPTDLDVAPFLTCPSLSAVLTHADGQPFNKVEELICAQLRDAYFDLDPQSRRLTAQRLSSFLWNQALTLRLHHIGGAEVLEGDLVAPAALRQLSTTAEDREGWHQAFGDRVTAENRHRYTIEDVVHPGFSFDGIALPRNIVGAYYTQLCGKYALDWMAQHSRSGLRDFREPPRPIIRKPMDLSYEYDAAASVLTLRFALERGCYANVALSELMKSVRCLGSEAVTVLPLAGPAWERLGERDRGYVTTLQDIYVGYEDGLGFTGDEAPVEAAPGSEKTVWDHAGPLFLPPSADPFRKAHRWGRQHLLRNSERREREAEDMRRLLFDRPLARQLKEGEVDTYAGHIVPLPPNASAKRVHAAVMRRKRRYAGSPRMVPRMRRSTLPSSRRAGGGGGHGASSASTPSFQSLNKNSWNFTW</sequence>
<dbReference type="InterPro" id="IPR020103">
    <property type="entry name" value="PsdUridine_synth_cat_dom_sf"/>
</dbReference>
<gene>
    <name evidence="5" type="ORF">NESM_000398900</name>
</gene>
<evidence type="ECO:0000259" key="4">
    <source>
        <dbReference type="PROSITE" id="PS50984"/>
    </source>
</evidence>
<evidence type="ECO:0000256" key="2">
    <source>
        <dbReference type="ARBA" id="ARBA00023235"/>
    </source>
</evidence>
<name>A0AAW0ENK2_9TRYP</name>
<dbReference type="GO" id="GO:0009982">
    <property type="term" value="F:pseudouridine synthase activity"/>
    <property type="evidence" value="ECO:0007669"/>
    <property type="project" value="InterPro"/>
</dbReference>
<feature type="region of interest" description="Disordered" evidence="3">
    <location>
        <begin position="72"/>
        <end position="130"/>
    </location>
</feature>
<dbReference type="GO" id="GO:0001522">
    <property type="term" value="P:pseudouridine synthesis"/>
    <property type="evidence" value="ECO:0007669"/>
    <property type="project" value="InterPro"/>
</dbReference>
<dbReference type="SUPFAM" id="SSF55120">
    <property type="entry name" value="Pseudouridine synthase"/>
    <property type="match status" value="1"/>
</dbReference>
<dbReference type="PANTHER" id="PTHR13326">
    <property type="entry name" value="TRNA PSEUDOURIDINE SYNTHASE D"/>
    <property type="match status" value="1"/>
</dbReference>
<feature type="region of interest" description="Disordered" evidence="3">
    <location>
        <begin position="949"/>
        <end position="984"/>
    </location>
</feature>
<evidence type="ECO:0000256" key="3">
    <source>
        <dbReference type="SAM" id="MobiDB-lite"/>
    </source>
</evidence>
<dbReference type="Proteomes" id="UP001430356">
    <property type="component" value="Unassembled WGS sequence"/>
</dbReference>
<dbReference type="AlphaFoldDB" id="A0AAW0ENK2"/>
<feature type="region of interest" description="Disordered" evidence="3">
    <location>
        <begin position="335"/>
        <end position="357"/>
    </location>
</feature>
<organism evidence="5 6">
    <name type="scientific">Novymonas esmeraldas</name>
    <dbReference type="NCBI Taxonomy" id="1808958"/>
    <lineage>
        <taxon>Eukaryota</taxon>
        <taxon>Discoba</taxon>
        <taxon>Euglenozoa</taxon>
        <taxon>Kinetoplastea</taxon>
        <taxon>Metakinetoplastina</taxon>
        <taxon>Trypanosomatida</taxon>
        <taxon>Trypanosomatidae</taxon>
        <taxon>Novymonas</taxon>
    </lineage>
</organism>
<evidence type="ECO:0000256" key="1">
    <source>
        <dbReference type="ARBA" id="ARBA00007953"/>
    </source>
</evidence>
<proteinExistence type="inferred from homology"/>
<dbReference type="Gene3D" id="3.30.2350.20">
    <property type="entry name" value="TruD, catalytic domain"/>
    <property type="match status" value="2"/>
</dbReference>
<keyword evidence="6" id="KW-1185">Reference proteome</keyword>
<protein>
    <submittedName>
        <fullName evidence="5">tRNA pseudouridine synthase D (TruD)</fullName>
    </submittedName>
</protein>
<feature type="domain" description="TRUD" evidence="4">
    <location>
        <begin position="504"/>
        <end position="758"/>
    </location>
</feature>
<keyword evidence="2" id="KW-0413">Isomerase</keyword>
<comment type="caution">
    <text evidence="5">The sequence shown here is derived from an EMBL/GenBank/DDBJ whole genome shotgun (WGS) entry which is preliminary data.</text>
</comment>